<dbReference type="KEGG" id="pmf:P9303_22361"/>
<dbReference type="AlphaFoldDB" id="A2CBW1"/>
<evidence type="ECO:0000256" key="1">
    <source>
        <dbReference type="ARBA" id="ARBA00022549"/>
    </source>
</evidence>
<dbReference type="SUPFAM" id="SSF48371">
    <property type="entry name" value="ARM repeat"/>
    <property type="match status" value="1"/>
</dbReference>
<organism evidence="3 4">
    <name type="scientific">Prochlorococcus marinus (strain MIT 9303)</name>
    <dbReference type="NCBI Taxonomy" id="59922"/>
    <lineage>
        <taxon>Bacteria</taxon>
        <taxon>Bacillati</taxon>
        <taxon>Cyanobacteriota</taxon>
        <taxon>Cyanophyceae</taxon>
        <taxon>Synechococcales</taxon>
        <taxon>Prochlorococcaceae</taxon>
        <taxon>Prochlorococcus</taxon>
    </lineage>
</organism>
<evidence type="ECO:0000313" key="3">
    <source>
        <dbReference type="EMBL" id="ABM78971.1"/>
    </source>
</evidence>
<dbReference type="Gene3D" id="1.25.10.10">
    <property type="entry name" value="Leucine-rich Repeat Variant"/>
    <property type="match status" value="1"/>
</dbReference>
<dbReference type="HOGENOM" id="CLU_109847_0_0_3"/>
<evidence type="ECO:0000256" key="2">
    <source>
        <dbReference type="ARBA" id="ARBA00022738"/>
    </source>
</evidence>
<dbReference type="InterPro" id="IPR011989">
    <property type="entry name" value="ARM-like"/>
</dbReference>
<proteinExistence type="predicted"/>
<dbReference type="BioCyc" id="PMAR59922:G1G80-1957-MONOMER"/>
<name>A2CBW1_PROM3</name>
<dbReference type="InterPro" id="IPR016024">
    <property type="entry name" value="ARM-type_fold"/>
</dbReference>
<dbReference type="Proteomes" id="UP000002274">
    <property type="component" value="Chromosome"/>
</dbReference>
<dbReference type="STRING" id="59922.P9303_22361"/>
<dbReference type="GO" id="GO:0030089">
    <property type="term" value="C:phycobilisome"/>
    <property type="evidence" value="ECO:0007669"/>
    <property type="project" value="UniProtKB-KW"/>
</dbReference>
<dbReference type="EMBL" id="CP000554">
    <property type="protein sequence ID" value="ABM78971.1"/>
    <property type="molecule type" value="Genomic_DNA"/>
</dbReference>
<sequence>MSKDENCKPDLEDLFDDFAHPNPQIKEEAYLKMSRYWPEESMPRLLANLDQTDIELRRASVKALGVFGRRSLLPLVQIFHASENRIVRTSCLKAFVQVAVKFPGEAFPKEAMEVVELALQDDIPELILTVVPLLSLLGNQGFPLLLQSCKSKNILLAAIAVTALGEVDVPAAEACLKELQTDDLIDDLLRGSVIDALNTLEQRNAGNPSTQ</sequence>
<reference evidence="3 4" key="1">
    <citation type="journal article" date="2007" name="PLoS Genet.">
        <title>Patterns and implications of gene gain and loss in the evolution of Prochlorococcus.</title>
        <authorList>
            <person name="Kettler G.C."/>
            <person name="Martiny A.C."/>
            <person name="Huang K."/>
            <person name="Zucker J."/>
            <person name="Coleman M.L."/>
            <person name="Rodrigue S."/>
            <person name="Chen F."/>
            <person name="Lapidus A."/>
            <person name="Ferriera S."/>
            <person name="Johnson J."/>
            <person name="Steglich C."/>
            <person name="Church G.M."/>
            <person name="Richardson P."/>
            <person name="Chisholm S.W."/>
        </authorList>
    </citation>
    <scope>NUCLEOTIDE SEQUENCE [LARGE SCALE GENOMIC DNA]</scope>
    <source>
        <strain evidence="3 4">MIT 9303</strain>
    </source>
</reference>
<evidence type="ECO:0000313" key="4">
    <source>
        <dbReference type="Proteomes" id="UP000002274"/>
    </source>
</evidence>
<accession>A2CBW1</accession>
<keyword evidence="1" id="KW-0042">Antenna complex</keyword>
<keyword evidence="2" id="KW-0605">Phycobilisome</keyword>
<gene>
    <name evidence="3" type="primary">cpeZ</name>
    <name evidence="3" type="ordered locus">P9303_22361</name>
</gene>
<protein>
    <submittedName>
        <fullName evidence="3">Putative bilin biosynthesis protein cpeZ</fullName>
    </submittedName>
</protein>
<dbReference type="RefSeq" id="WP_011826839.1">
    <property type="nucleotide sequence ID" value="NC_008820.1"/>
</dbReference>